<evidence type="ECO:0000256" key="5">
    <source>
        <dbReference type="ARBA" id="ARBA00023136"/>
    </source>
</evidence>
<organism evidence="7 8">
    <name type="scientific">Brachybacterium nesterenkovii</name>
    <dbReference type="NCBI Taxonomy" id="47847"/>
    <lineage>
        <taxon>Bacteria</taxon>
        <taxon>Bacillati</taxon>
        <taxon>Actinomycetota</taxon>
        <taxon>Actinomycetes</taxon>
        <taxon>Micrococcales</taxon>
        <taxon>Dermabacteraceae</taxon>
        <taxon>Brachybacterium</taxon>
    </lineage>
</organism>
<feature type="transmembrane region" description="Helical" evidence="6">
    <location>
        <begin position="43"/>
        <end position="62"/>
    </location>
</feature>
<dbReference type="OrthoDB" id="3240334at2"/>
<dbReference type="InterPro" id="IPR051598">
    <property type="entry name" value="TSUP/Inactive_protease-like"/>
</dbReference>
<dbReference type="AlphaFoldDB" id="A0A1X6WVZ5"/>
<feature type="transmembrane region" description="Helical" evidence="6">
    <location>
        <begin position="74"/>
        <end position="93"/>
    </location>
</feature>
<keyword evidence="8" id="KW-1185">Reference proteome</keyword>
<evidence type="ECO:0000256" key="6">
    <source>
        <dbReference type="RuleBase" id="RU363041"/>
    </source>
</evidence>
<evidence type="ECO:0000313" key="7">
    <source>
        <dbReference type="EMBL" id="SLM89685.1"/>
    </source>
</evidence>
<feature type="transmembrane region" description="Helical" evidence="6">
    <location>
        <begin position="99"/>
        <end position="116"/>
    </location>
</feature>
<comment type="similarity">
    <text evidence="2 6">Belongs to the 4-toluene sulfonate uptake permease (TSUP) (TC 2.A.102) family.</text>
</comment>
<evidence type="ECO:0000313" key="8">
    <source>
        <dbReference type="Proteomes" id="UP000195981"/>
    </source>
</evidence>
<evidence type="ECO:0000256" key="4">
    <source>
        <dbReference type="ARBA" id="ARBA00022989"/>
    </source>
</evidence>
<dbReference type="Pfam" id="PF01925">
    <property type="entry name" value="TauE"/>
    <property type="match status" value="1"/>
</dbReference>
<name>A0A1X6WVZ5_9MICO</name>
<sequence length="284" mass="27984">MGSVLLAAVIGLAVGVVVGALGAGGGILAVPVLVLLLGQDPHAATASSLVIVLLTALASLVHRARTREVAWRQGLVFALCTTIGGVAGSRASVLVDGDVLLAAFSLLLGSVCVAMARQGLAARRAEDAAAEPVAEPTDEPVADPEEFDLAADATDPSRTRGRAPSTTVLVLAATVTGLLTGFFGVGGGFVVVPILVLALGMGPRRAAGTSLLVMIVASLVGLVSRVDILGTLDWAVTLAFAAGSMAGGLLGGPLSARARASTLTLAFASLLGAVAAVTAGSIVL</sequence>
<keyword evidence="4 6" id="KW-1133">Transmembrane helix</keyword>
<feature type="transmembrane region" description="Helical" evidence="6">
    <location>
        <begin position="231"/>
        <end position="251"/>
    </location>
</feature>
<dbReference type="GO" id="GO:0005886">
    <property type="term" value="C:plasma membrane"/>
    <property type="evidence" value="ECO:0007669"/>
    <property type="project" value="UniProtKB-SubCell"/>
</dbReference>
<keyword evidence="3 6" id="KW-0812">Transmembrane</keyword>
<feature type="transmembrane region" description="Helical" evidence="6">
    <location>
        <begin position="263"/>
        <end position="283"/>
    </location>
</feature>
<feature type="transmembrane region" description="Helical" evidence="6">
    <location>
        <begin position="168"/>
        <end position="200"/>
    </location>
</feature>
<proteinExistence type="inferred from homology"/>
<dbReference type="PANTHER" id="PTHR43701">
    <property type="entry name" value="MEMBRANE TRANSPORTER PROTEIN MJ0441-RELATED"/>
    <property type="match status" value="1"/>
</dbReference>
<comment type="subcellular location">
    <subcellularLocation>
        <location evidence="6">Cell membrane</location>
        <topology evidence="6">Multi-pass membrane protein</topology>
    </subcellularLocation>
    <subcellularLocation>
        <location evidence="1">Membrane</location>
        <topology evidence="1">Multi-pass membrane protein</topology>
    </subcellularLocation>
</comment>
<dbReference type="EMBL" id="FWFG01000035">
    <property type="protein sequence ID" value="SLM89685.1"/>
    <property type="molecule type" value="Genomic_DNA"/>
</dbReference>
<accession>A0A1X6WVZ5</accession>
<evidence type="ECO:0000256" key="1">
    <source>
        <dbReference type="ARBA" id="ARBA00004141"/>
    </source>
</evidence>
<keyword evidence="5 6" id="KW-0472">Membrane</keyword>
<dbReference type="PANTHER" id="PTHR43701:SF2">
    <property type="entry name" value="MEMBRANE TRANSPORTER PROTEIN YJNA-RELATED"/>
    <property type="match status" value="1"/>
</dbReference>
<evidence type="ECO:0000256" key="3">
    <source>
        <dbReference type="ARBA" id="ARBA00022692"/>
    </source>
</evidence>
<evidence type="ECO:0000256" key="2">
    <source>
        <dbReference type="ARBA" id="ARBA00009142"/>
    </source>
</evidence>
<dbReference type="Proteomes" id="UP000195981">
    <property type="component" value="Unassembled WGS sequence"/>
</dbReference>
<reference evidence="7 8" key="1">
    <citation type="submission" date="2017-02" db="EMBL/GenBank/DDBJ databases">
        <authorList>
            <person name="Peterson S.W."/>
        </authorList>
    </citation>
    <scope>NUCLEOTIDE SEQUENCE [LARGE SCALE GENOMIC DNA]</scope>
    <source>
        <strain evidence="7 8">CIP104813</strain>
    </source>
</reference>
<keyword evidence="6" id="KW-1003">Cell membrane</keyword>
<feature type="transmembrane region" description="Helical" evidence="6">
    <location>
        <begin position="206"/>
        <end position="224"/>
    </location>
</feature>
<dbReference type="InterPro" id="IPR002781">
    <property type="entry name" value="TM_pro_TauE-like"/>
</dbReference>
<protein>
    <recommendedName>
        <fullName evidence="6">Probable membrane transporter protein</fullName>
    </recommendedName>
</protein>
<gene>
    <name evidence="7" type="ORF">FM110_04015</name>
</gene>
<dbReference type="RefSeq" id="WP_087102880.1">
    <property type="nucleotide sequence ID" value="NZ_FWFG01000035.1"/>
</dbReference>